<dbReference type="PANTHER" id="PTHR31650:SF1">
    <property type="entry name" value="WAX ESTER SYNTHASE_DIACYLGLYCEROL ACYLTRANSFERASE 4-RELATED"/>
    <property type="match status" value="1"/>
</dbReference>
<keyword evidence="7" id="KW-0319">Glycerol metabolism</keyword>
<comment type="pathway">
    <text evidence="1">Glycerolipid metabolism; triacylglycerol biosynthesis.</text>
</comment>
<evidence type="ECO:0000256" key="2">
    <source>
        <dbReference type="ARBA" id="ARBA00005189"/>
    </source>
</evidence>
<reference evidence="13 14" key="1">
    <citation type="submission" date="2023-11" db="EMBL/GenBank/DDBJ databases">
        <authorList>
            <person name="Val-Calvo J."/>
            <person name="Scortti M."/>
            <person name="Vazquez-Boland J."/>
        </authorList>
    </citation>
    <scope>NUCLEOTIDE SEQUENCE [LARGE SCALE GENOMIC DNA]</scope>
    <source>
        <strain evidence="13 14">DSM 46662</strain>
    </source>
</reference>
<dbReference type="RefSeq" id="WP_348603377.1">
    <property type="nucleotide sequence ID" value="NZ_CP157276.1"/>
</dbReference>
<evidence type="ECO:0000256" key="3">
    <source>
        <dbReference type="ARBA" id="ARBA00009587"/>
    </source>
</evidence>
<sequence length="486" mass="53088">MHASQQLASGIELLDPRDADFVYNEYDGHLSHLLAVYLFDTSRHPDAEFSQDKAVEWATARLGHHRMFTHTIRRVPLGLEHPHWAPAPDFDVRDHVRVTAITASGWAPLQQHLDTLLTTRMDLTRPPWELHFFTGVEGLGDLPGRLTAVVLKAHHSAGDGLAVLELAQNIFSDNVRPAGVERAVPFLRGRMFMKSVLDLPRQLLRFAKEVPGNRAAGRAVKEAEAASEWGEYLREQPAIRFNGKASGSGSMAPITLSTSVIRRIRDVVPGATVNDALLAVVGGALARYLAEKGKPHKGSLAAMVPRSMRKVEEWESANRLAVMVVDMHTDVLNPLDRLARIAQSSKSEKTRTSHLASRRLAAVVEAAPPPLLRLIAYSRKKNTHDLSRPRYQHTMVSNMPFSIAGFTLNGAPAVAVIGAQPPVDGDGLRHFVVTTADGSLMLTVVADSATMPDPDHYLGLIRASLAELEEAAADATKQDPSDEIAS</sequence>
<keyword evidence="8" id="KW-0443">Lipid metabolism</keyword>
<evidence type="ECO:0000259" key="11">
    <source>
        <dbReference type="Pfam" id="PF03007"/>
    </source>
</evidence>
<comment type="similarity">
    <text evidence="3">Belongs to the long-chain O-acyltransferase family.</text>
</comment>
<feature type="domain" description="O-acyltransferase WSD1 C-terminal" evidence="12">
    <location>
        <begin position="318"/>
        <end position="468"/>
    </location>
</feature>
<dbReference type="InterPro" id="IPR004255">
    <property type="entry name" value="O-acyltransferase_WSD1_N"/>
</dbReference>
<organism evidence="13 14">
    <name type="scientific">Prescottella soli</name>
    <dbReference type="NCBI Taxonomy" id="1543852"/>
    <lineage>
        <taxon>Bacteria</taxon>
        <taxon>Bacillati</taxon>
        <taxon>Actinomycetota</taxon>
        <taxon>Actinomycetes</taxon>
        <taxon>Mycobacteriales</taxon>
        <taxon>Nocardiaceae</taxon>
        <taxon>Prescottella</taxon>
    </lineage>
</organism>
<dbReference type="InterPro" id="IPR009721">
    <property type="entry name" value="O-acyltransferase_WSD1_C"/>
</dbReference>
<keyword evidence="5" id="KW-0444">Lipid biosynthesis</keyword>
<evidence type="ECO:0000256" key="7">
    <source>
        <dbReference type="ARBA" id="ARBA00022798"/>
    </source>
</evidence>
<dbReference type="EC" id="2.3.1.20" evidence="4"/>
<accession>A0ABW9FW73</accession>
<evidence type="ECO:0000313" key="14">
    <source>
        <dbReference type="Proteomes" id="UP001629744"/>
    </source>
</evidence>
<evidence type="ECO:0000256" key="8">
    <source>
        <dbReference type="ARBA" id="ARBA00023098"/>
    </source>
</evidence>
<gene>
    <name evidence="13" type="ORF">ABEU19_003381</name>
</gene>
<keyword evidence="6" id="KW-0808">Transferase</keyword>
<feature type="domain" description="O-acyltransferase WSD1-like N-terminal" evidence="11">
    <location>
        <begin position="14"/>
        <end position="276"/>
    </location>
</feature>
<keyword evidence="14" id="KW-1185">Reference proteome</keyword>
<comment type="pathway">
    <text evidence="2">Lipid metabolism.</text>
</comment>
<evidence type="ECO:0000256" key="1">
    <source>
        <dbReference type="ARBA" id="ARBA00004771"/>
    </source>
</evidence>
<dbReference type="EMBL" id="JBDLNU010000004">
    <property type="protein sequence ID" value="MFM1729864.1"/>
    <property type="molecule type" value="Genomic_DNA"/>
</dbReference>
<name>A0ABW9FW73_9NOCA</name>
<dbReference type="PANTHER" id="PTHR31650">
    <property type="entry name" value="O-ACYLTRANSFERASE (WSD1-LIKE) FAMILY PROTEIN"/>
    <property type="match status" value="1"/>
</dbReference>
<comment type="caution">
    <text evidence="13">The sequence shown here is derived from an EMBL/GenBank/DDBJ whole genome shotgun (WGS) entry which is preliminary data.</text>
</comment>
<evidence type="ECO:0000313" key="13">
    <source>
        <dbReference type="EMBL" id="MFM1729864.1"/>
    </source>
</evidence>
<evidence type="ECO:0000256" key="5">
    <source>
        <dbReference type="ARBA" id="ARBA00022516"/>
    </source>
</evidence>
<protein>
    <recommendedName>
        <fullName evidence="4">diacylglycerol O-acyltransferase</fullName>
        <ecNumber evidence="4">2.3.1.20</ecNumber>
    </recommendedName>
</protein>
<evidence type="ECO:0000256" key="6">
    <source>
        <dbReference type="ARBA" id="ARBA00022679"/>
    </source>
</evidence>
<comment type="catalytic activity">
    <reaction evidence="10">
        <text>an acyl-CoA + a 1,2-diacyl-sn-glycerol = a triacyl-sn-glycerol + CoA</text>
        <dbReference type="Rhea" id="RHEA:10868"/>
        <dbReference type="ChEBI" id="CHEBI:17815"/>
        <dbReference type="ChEBI" id="CHEBI:57287"/>
        <dbReference type="ChEBI" id="CHEBI:58342"/>
        <dbReference type="ChEBI" id="CHEBI:64615"/>
        <dbReference type="EC" id="2.3.1.20"/>
    </reaction>
</comment>
<evidence type="ECO:0000259" key="12">
    <source>
        <dbReference type="Pfam" id="PF06974"/>
    </source>
</evidence>
<dbReference type="Pfam" id="PF06974">
    <property type="entry name" value="WS_DGAT_C"/>
    <property type="match status" value="1"/>
</dbReference>
<dbReference type="Pfam" id="PF03007">
    <property type="entry name" value="WS_DGAT_cat"/>
    <property type="match status" value="1"/>
</dbReference>
<evidence type="ECO:0000256" key="10">
    <source>
        <dbReference type="ARBA" id="ARBA00048109"/>
    </source>
</evidence>
<keyword evidence="9" id="KW-0012">Acyltransferase</keyword>
<evidence type="ECO:0000256" key="9">
    <source>
        <dbReference type="ARBA" id="ARBA00023315"/>
    </source>
</evidence>
<dbReference type="InterPro" id="IPR045034">
    <property type="entry name" value="O-acyltransferase_WSD1-like"/>
</dbReference>
<proteinExistence type="inferred from homology"/>
<evidence type="ECO:0000256" key="4">
    <source>
        <dbReference type="ARBA" id="ARBA00013244"/>
    </source>
</evidence>
<dbReference type="Proteomes" id="UP001629744">
    <property type="component" value="Unassembled WGS sequence"/>
</dbReference>